<gene>
    <name evidence="9" type="ORF">SAMN04488519_101150</name>
</gene>
<dbReference type="Pfam" id="PF22777">
    <property type="entry name" value="VKGC_lumenal_dom"/>
    <property type="match status" value="1"/>
</dbReference>
<dbReference type="InterPro" id="IPR007782">
    <property type="entry name" value="VKG_COase"/>
</dbReference>
<dbReference type="InterPro" id="IPR053935">
    <property type="entry name" value="VKGC_lumenal_dom"/>
</dbReference>
<feature type="transmembrane region" description="Helical" evidence="7">
    <location>
        <begin position="21"/>
        <end position="42"/>
    </location>
</feature>
<evidence type="ECO:0000313" key="9">
    <source>
        <dbReference type="EMBL" id="SFN61520.1"/>
    </source>
</evidence>
<dbReference type="GO" id="GO:0019842">
    <property type="term" value="F:vitamin binding"/>
    <property type="evidence" value="ECO:0007669"/>
    <property type="project" value="TreeGrafter"/>
</dbReference>
<proteinExistence type="predicted"/>
<keyword evidence="5" id="KW-1015">Disulfide bond</keyword>
<dbReference type="Pfam" id="PF05090">
    <property type="entry name" value="HTTM"/>
    <property type="match status" value="1"/>
</dbReference>
<accession>A0A1I5AGL5</accession>
<dbReference type="SMART" id="SM00752">
    <property type="entry name" value="HTTM"/>
    <property type="match status" value="1"/>
</dbReference>
<sequence length="445" mass="52274">MLNRFLAFLNKPSSIAPLSNLRVLFGFLMLWSTLRFVFYGWIETQYNEPIFHFSYFGFEWVSYPGPAWMYVLFALMILSSIGIMLGLFYRISAVIFFLSFTYVELIDLTNYLNHYYFVSLLAFVMIFLPAHKSFSIDSLRNKNNLATHVPYGFIFSVKLLLAIVYFYAGVAKLNHEWLMEALPLKIWLAPHTSLPLIGPFLDELWVAYLFSWFGAIYDLSIPFFLFSKKYRSLAFLAVIVFHITTWILFPIGMFPFIMIGLTTVFFSADTHEKIQAFFKKEKVTKQEQILYKPQNLSLLTGLFFLFFSFQILFPFRYLLYPGNLFWTEQGYRFSWRVMLMEKAGYAIFHVTDPDTGRSWELYPKDYLSPMQEKQMSTQPDMILQFTHFLEDSLKKQGISKPEIRAEVYVSLNGRGSQLFLDPNQDLTQIKDSFAPKNWILPLSNQ</sequence>
<evidence type="ECO:0000313" key="10">
    <source>
        <dbReference type="Proteomes" id="UP000199564"/>
    </source>
</evidence>
<evidence type="ECO:0000256" key="7">
    <source>
        <dbReference type="SAM" id="Phobius"/>
    </source>
</evidence>
<dbReference type="Proteomes" id="UP000199564">
    <property type="component" value="Unassembled WGS sequence"/>
</dbReference>
<feature type="transmembrane region" description="Helical" evidence="7">
    <location>
        <begin position="298"/>
        <end position="319"/>
    </location>
</feature>
<evidence type="ECO:0000256" key="4">
    <source>
        <dbReference type="ARBA" id="ARBA00023136"/>
    </source>
</evidence>
<keyword evidence="6" id="KW-0456">Lyase</keyword>
<feature type="transmembrane region" description="Helical" evidence="7">
    <location>
        <begin position="112"/>
        <end position="131"/>
    </location>
</feature>
<dbReference type="EMBL" id="FOVW01000001">
    <property type="protein sequence ID" value="SFN61520.1"/>
    <property type="molecule type" value="Genomic_DNA"/>
</dbReference>
<organism evidence="9 10">
    <name type="scientific">Algoriphagus ornithinivorans</name>
    <dbReference type="NCBI Taxonomy" id="226506"/>
    <lineage>
        <taxon>Bacteria</taxon>
        <taxon>Pseudomonadati</taxon>
        <taxon>Bacteroidota</taxon>
        <taxon>Cytophagia</taxon>
        <taxon>Cytophagales</taxon>
        <taxon>Cyclobacteriaceae</taxon>
        <taxon>Algoriphagus</taxon>
    </lineage>
</organism>
<evidence type="ECO:0000256" key="2">
    <source>
        <dbReference type="ARBA" id="ARBA00022692"/>
    </source>
</evidence>
<protein>
    <submittedName>
        <fullName evidence="9">Vitamin K-dependent gamma-carboxylase</fullName>
    </submittedName>
</protein>
<dbReference type="AlphaFoldDB" id="A0A1I5AGL5"/>
<dbReference type="GO" id="GO:0012505">
    <property type="term" value="C:endomembrane system"/>
    <property type="evidence" value="ECO:0007669"/>
    <property type="project" value="UniProtKB-SubCell"/>
</dbReference>
<evidence type="ECO:0000259" key="8">
    <source>
        <dbReference type="SMART" id="SM00752"/>
    </source>
</evidence>
<evidence type="ECO:0000256" key="6">
    <source>
        <dbReference type="ARBA" id="ARBA00023239"/>
    </source>
</evidence>
<feature type="transmembrane region" description="Helical" evidence="7">
    <location>
        <begin position="233"/>
        <end position="257"/>
    </location>
</feature>
<reference evidence="10" key="1">
    <citation type="submission" date="2016-10" db="EMBL/GenBank/DDBJ databases">
        <authorList>
            <person name="Varghese N."/>
            <person name="Submissions S."/>
        </authorList>
    </citation>
    <scope>NUCLEOTIDE SEQUENCE [LARGE SCALE GENOMIC DNA]</scope>
    <source>
        <strain evidence="10">DSM 15282</strain>
    </source>
</reference>
<name>A0A1I5AGL5_9BACT</name>
<feature type="transmembrane region" description="Helical" evidence="7">
    <location>
        <begin position="207"/>
        <end position="226"/>
    </location>
</feature>
<keyword evidence="3 7" id="KW-1133">Transmembrane helix</keyword>
<dbReference type="InterPro" id="IPR053934">
    <property type="entry name" value="HTTM_dom"/>
</dbReference>
<evidence type="ECO:0000256" key="3">
    <source>
        <dbReference type="ARBA" id="ARBA00022989"/>
    </source>
</evidence>
<dbReference type="PANTHER" id="PTHR12639">
    <property type="entry name" value="VITAMIN K-DEPENDENT GAMMA-CARBOXYLASE"/>
    <property type="match status" value="1"/>
</dbReference>
<keyword evidence="10" id="KW-1185">Reference proteome</keyword>
<evidence type="ECO:0000256" key="1">
    <source>
        <dbReference type="ARBA" id="ARBA00004127"/>
    </source>
</evidence>
<keyword evidence="2 7" id="KW-0812">Transmembrane</keyword>
<dbReference type="InterPro" id="IPR011020">
    <property type="entry name" value="HTTM-like"/>
</dbReference>
<keyword evidence="4 7" id="KW-0472">Membrane</keyword>
<dbReference type="STRING" id="226506.SAMN04488519_101150"/>
<feature type="transmembrane region" description="Helical" evidence="7">
    <location>
        <begin position="151"/>
        <end position="170"/>
    </location>
</feature>
<comment type="subcellular location">
    <subcellularLocation>
        <location evidence="1">Endomembrane system</location>
        <topology evidence="1">Multi-pass membrane protein</topology>
    </subcellularLocation>
</comment>
<feature type="domain" description="HTTM-like" evidence="8">
    <location>
        <begin position="10"/>
        <end position="270"/>
    </location>
</feature>
<dbReference type="GO" id="GO:0008488">
    <property type="term" value="F:gamma-glutamyl carboxylase activity"/>
    <property type="evidence" value="ECO:0007669"/>
    <property type="project" value="InterPro"/>
</dbReference>
<dbReference type="RefSeq" id="WP_245756336.1">
    <property type="nucleotide sequence ID" value="NZ_FOVW01000001.1"/>
</dbReference>
<evidence type="ECO:0000256" key="5">
    <source>
        <dbReference type="ARBA" id="ARBA00023157"/>
    </source>
</evidence>
<feature type="transmembrane region" description="Helical" evidence="7">
    <location>
        <begin position="67"/>
        <end position="100"/>
    </location>
</feature>
<dbReference type="PANTHER" id="PTHR12639:SF7">
    <property type="entry name" value="HTTM DOMAIN-CONTAINING PROTEIN"/>
    <property type="match status" value="1"/>
</dbReference>